<dbReference type="PANTHER" id="PTHR34587">
    <property type="entry name" value="VWFA DOMAIN-CONTAINING PROTEIN"/>
    <property type="match status" value="1"/>
</dbReference>
<reference evidence="3 4" key="1">
    <citation type="submission" date="2020-07" db="EMBL/GenBank/DDBJ databases">
        <title>Telomere length de novo assembly of all 7 chromosomes of the fungus, Metarhizium brunneum, using a novel assembly pipeline.</title>
        <authorList>
            <person name="Saud z."/>
            <person name="Kortsinoglou A."/>
            <person name="Kouvelis V.N."/>
            <person name="Butt T.M."/>
        </authorList>
    </citation>
    <scope>NUCLEOTIDE SEQUENCE [LARGE SCALE GENOMIC DNA]</scope>
    <source>
        <strain evidence="3 4">4556</strain>
    </source>
</reference>
<feature type="region of interest" description="Disordered" evidence="1">
    <location>
        <begin position="27"/>
        <end position="52"/>
    </location>
</feature>
<feature type="signal peptide" evidence="2">
    <location>
        <begin position="1"/>
        <end position="19"/>
    </location>
</feature>
<dbReference type="OrthoDB" id="2336871at2759"/>
<gene>
    <name evidence="3" type="ORF">G6M90_00g053680</name>
</gene>
<dbReference type="RefSeq" id="XP_065986732.1">
    <property type="nucleotide sequence ID" value="XM_066130568.1"/>
</dbReference>
<keyword evidence="4" id="KW-1185">Reference proteome</keyword>
<sequence length="520" mass="56823">MYISTILLSLVSLPAIGDAFKQEQDSKLSPSIIGKSSPVPPSSPGTKSTAQEVLSGHVNVDDQCRSPNNDGQVDESSWDDAITDQVPEVDQMVSTLIHHPETEQNFDTNTAFSVDLTIANLFLVDNIIPYAGPQRLDPATGQVRGHVYVVIQKAAGGSGALLGDGSVVYSARVPGRGNNVVYTGGGAMKTMNRLSVEVDDGLHEPGRYRVCTVATAENLQRVVMPPVMRGPQDDCIWFTVGDGVVDREVGIANQPKDALPFAGSLPTTSYMPSLPPKPPILEATEQLPWIPFIDNFEFFVSNLENEETVLRLYTKYLVSYDNLLETLQLGQNFTPYVLFVQYASKSLQPGLHALLTLMDCIIISLLYYYSGISGTLKFLGLCYCRGISVPRRQRAIGTLVKSYDTLDTLQRTPSFVLYSVLTASIVHLANTISFTHTIFVAAEREGPMPAKRAGFSALGGVEEDVTSLEEMEQCHPFAKKVLSILSYLMKAWNVQVEVEAGEISLQDCIEICRPYGQSPV</sequence>
<evidence type="ECO:0000313" key="3">
    <source>
        <dbReference type="EMBL" id="QLI69064.1"/>
    </source>
</evidence>
<evidence type="ECO:0000256" key="1">
    <source>
        <dbReference type="SAM" id="MobiDB-lite"/>
    </source>
</evidence>
<proteinExistence type="predicted"/>
<dbReference type="GeneID" id="90967783"/>
<organism evidence="3 4">
    <name type="scientific">Metarhizium brunneum</name>
    <dbReference type="NCBI Taxonomy" id="500148"/>
    <lineage>
        <taxon>Eukaryota</taxon>
        <taxon>Fungi</taxon>
        <taxon>Dikarya</taxon>
        <taxon>Ascomycota</taxon>
        <taxon>Pezizomycotina</taxon>
        <taxon>Sordariomycetes</taxon>
        <taxon>Hypocreomycetidae</taxon>
        <taxon>Hypocreales</taxon>
        <taxon>Clavicipitaceae</taxon>
        <taxon>Metarhizium</taxon>
    </lineage>
</organism>
<dbReference type="EMBL" id="CP058934">
    <property type="protein sequence ID" value="QLI69064.1"/>
    <property type="molecule type" value="Genomic_DNA"/>
</dbReference>
<dbReference type="Proteomes" id="UP000510686">
    <property type="component" value="Chromosome 3"/>
</dbReference>
<evidence type="ECO:0000313" key="4">
    <source>
        <dbReference type="Proteomes" id="UP000510686"/>
    </source>
</evidence>
<feature type="chain" id="PRO_5028891376" evidence="2">
    <location>
        <begin position="20"/>
        <end position="520"/>
    </location>
</feature>
<name>A0A7D5YYB6_9HYPO</name>
<accession>A0A7D5YYB6</accession>
<protein>
    <submittedName>
        <fullName evidence="3">Uncharacterized protein</fullName>
    </submittedName>
</protein>
<keyword evidence="2" id="KW-0732">Signal</keyword>
<dbReference type="PANTHER" id="PTHR34587:SF2">
    <property type="entry name" value="G-PROTEIN COUPLED RECEPTORS FAMILY 1 PROFILE DOMAIN-CONTAINING PROTEIN"/>
    <property type="match status" value="1"/>
</dbReference>
<dbReference type="KEGG" id="mbrn:90967783"/>
<dbReference type="AlphaFoldDB" id="A0A7D5YYB6"/>
<evidence type="ECO:0000256" key="2">
    <source>
        <dbReference type="SAM" id="SignalP"/>
    </source>
</evidence>
<dbReference type="InterPro" id="IPR053216">
    <property type="entry name" value="Appressorial_penetr-assoc"/>
</dbReference>